<name>A0A419VY71_9BACT</name>
<gene>
    <name evidence="2" type="ORF">BC643_3301</name>
</gene>
<dbReference type="EMBL" id="RAPN01000002">
    <property type="protein sequence ID" value="RKD88158.1"/>
    <property type="molecule type" value="Genomic_DNA"/>
</dbReference>
<sequence>MEHKQEHIIEIGQIIKDEKLVSLSDNDYQYNDLNVLTLVSTDISNCNKSFEKFHGLKNVWDLINCNNDLKLFTAHLFYYRPLINNPIGESYLLDGEFMSTYFQNGADWLYSSFVSCCYEKLYNFWDRIGDALAYYLNVEIREEQVNFPKVIDILTGRESLKDNKYFEKLLSFKNGEFKEFNAHRKDIVHYYQFETTFRFEHAINSGDKNKIEELWKWKNEMPEYFSQHLKISCEGYYNMYKLINNLP</sequence>
<evidence type="ECO:0000313" key="2">
    <source>
        <dbReference type="EMBL" id="RKD88158.1"/>
    </source>
</evidence>
<dbReference type="RefSeq" id="WP_120274345.1">
    <property type="nucleotide sequence ID" value="NZ_RAPN01000002.1"/>
</dbReference>
<accession>A0A419VY71</accession>
<organism evidence="2 3">
    <name type="scientific">Mangrovibacterium diazotrophicum</name>
    <dbReference type="NCBI Taxonomy" id="1261403"/>
    <lineage>
        <taxon>Bacteria</taxon>
        <taxon>Pseudomonadati</taxon>
        <taxon>Bacteroidota</taxon>
        <taxon>Bacteroidia</taxon>
        <taxon>Marinilabiliales</taxon>
        <taxon>Prolixibacteraceae</taxon>
        <taxon>Mangrovibacterium</taxon>
    </lineage>
</organism>
<comment type="caution">
    <text evidence="2">The sequence shown here is derived from an EMBL/GenBank/DDBJ whole genome shotgun (WGS) entry which is preliminary data.</text>
</comment>
<feature type="domain" description="Cthe-2314-like HEPN" evidence="1">
    <location>
        <begin position="109"/>
        <end position="242"/>
    </location>
</feature>
<dbReference type="AlphaFoldDB" id="A0A419VY71"/>
<evidence type="ECO:0000313" key="3">
    <source>
        <dbReference type="Proteomes" id="UP000283387"/>
    </source>
</evidence>
<protein>
    <recommendedName>
        <fullName evidence="1">Cthe-2314-like HEPN domain-containing protein</fullName>
    </recommendedName>
</protein>
<reference evidence="2 3" key="1">
    <citation type="submission" date="2018-09" db="EMBL/GenBank/DDBJ databases">
        <title>Genomic Encyclopedia of Archaeal and Bacterial Type Strains, Phase II (KMG-II): from individual species to whole genera.</title>
        <authorList>
            <person name="Goeker M."/>
        </authorList>
    </citation>
    <scope>NUCLEOTIDE SEQUENCE [LARGE SCALE GENOMIC DNA]</scope>
    <source>
        <strain evidence="2 3">DSM 27148</strain>
    </source>
</reference>
<proteinExistence type="predicted"/>
<keyword evidence="3" id="KW-1185">Reference proteome</keyword>
<dbReference type="OrthoDB" id="1423106at2"/>
<dbReference type="Proteomes" id="UP000283387">
    <property type="component" value="Unassembled WGS sequence"/>
</dbReference>
<evidence type="ECO:0000259" key="1">
    <source>
        <dbReference type="Pfam" id="PF18730"/>
    </source>
</evidence>
<dbReference type="InterPro" id="IPR041394">
    <property type="entry name" value="HEPN_Cthe2314"/>
</dbReference>
<dbReference type="Pfam" id="PF18730">
    <property type="entry name" value="HEPN_Cthe2314"/>
    <property type="match status" value="1"/>
</dbReference>